<dbReference type="InterPro" id="IPR012336">
    <property type="entry name" value="Thioredoxin-like_fold"/>
</dbReference>
<dbReference type="SUPFAM" id="SSF101898">
    <property type="entry name" value="NHL repeat"/>
    <property type="match status" value="1"/>
</dbReference>
<protein>
    <submittedName>
        <fullName evidence="5">NHL repeat-containing protein 2</fullName>
    </submittedName>
</protein>
<name>A0A8B7NWY8_HYAAZ</name>
<proteinExistence type="predicted"/>
<feature type="compositionally biased region" description="Low complexity" evidence="2">
    <location>
        <begin position="554"/>
        <end position="567"/>
    </location>
</feature>
<evidence type="ECO:0000313" key="5">
    <source>
        <dbReference type="RefSeq" id="XP_018018257.1"/>
    </source>
</evidence>
<feature type="compositionally biased region" description="Pro residues" evidence="2">
    <location>
        <begin position="568"/>
        <end position="597"/>
    </location>
</feature>
<keyword evidence="1" id="KW-0677">Repeat</keyword>
<dbReference type="OrthoDB" id="273823at2759"/>
<gene>
    <name evidence="5" type="primary">LOC108674798</name>
</gene>
<organism evidence="4 5">
    <name type="scientific">Hyalella azteca</name>
    <name type="common">Amphipod</name>
    <dbReference type="NCBI Taxonomy" id="294128"/>
    <lineage>
        <taxon>Eukaryota</taxon>
        <taxon>Metazoa</taxon>
        <taxon>Ecdysozoa</taxon>
        <taxon>Arthropoda</taxon>
        <taxon>Crustacea</taxon>
        <taxon>Multicrustacea</taxon>
        <taxon>Malacostraca</taxon>
        <taxon>Eumalacostraca</taxon>
        <taxon>Peracarida</taxon>
        <taxon>Amphipoda</taxon>
        <taxon>Senticaudata</taxon>
        <taxon>Talitrida</taxon>
        <taxon>Talitroidea</taxon>
        <taxon>Hyalellidae</taxon>
        <taxon>Hyalella</taxon>
    </lineage>
</organism>
<dbReference type="SUPFAM" id="SSF52833">
    <property type="entry name" value="Thioredoxin-like"/>
    <property type="match status" value="1"/>
</dbReference>
<dbReference type="InterPro" id="IPR001258">
    <property type="entry name" value="NHL_repeat"/>
</dbReference>
<dbReference type="PANTHER" id="PTHR46388:SF2">
    <property type="entry name" value="NHL REPEAT-CONTAINING PROTEIN 2"/>
    <property type="match status" value="1"/>
</dbReference>
<dbReference type="Pfam" id="PF13905">
    <property type="entry name" value="Thioredoxin_8"/>
    <property type="match status" value="1"/>
</dbReference>
<feature type="region of interest" description="Disordered" evidence="2">
    <location>
        <begin position="455"/>
        <end position="605"/>
    </location>
</feature>
<reference evidence="5" key="1">
    <citation type="submission" date="2025-08" db="UniProtKB">
        <authorList>
            <consortium name="RefSeq"/>
        </authorList>
    </citation>
    <scope>IDENTIFICATION</scope>
    <source>
        <tissue evidence="5">Whole organism</tissue>
    </source>
</reference>
<feature type="compositionally biased region" description="Pro residues" evidence="2">
    <location>
        <begin position="455"/>
        <end position="525"/>
    </location>
</feature>
<dbReference type="Proteomes" id="UP000694843">
    <property type="component" value="Unplaced"/>
</dbReference>
<dbReference type="PRINTS" id="PR01217">
    <property type="entry name" value="PRICHEXTENSN"/>
</dbReference>
<dbReference type="GeneID" id="108674798"/>
<accession>A0A8B7NWY8</accession>
<evidence type="ECO:0000256" key="1">
    <source>
        <dbReference type="ARBA" id="ARBA00022737"/>
    </source>
</evidence>
<dbReference type="AlphaFoldDB" id="A0A8B7NWY8"/>
<feature type="region of interest" description="Disordered" evidence="2">
    <location>
        <begin position="410"/>
        <end position="435"/>
    </location>
</feature>
<dbReference type="KEGG" id="hazt:108674798"/>
<evidence type="ECO:0000259" key="3">
    <source>
        <dbReference type="Pfam" id="PF13905"/>
    </source>
</evidence>
<evidence type="ECO:0000313" key="4">
    <source>
        <dbReference type="Proteomes" id="UP000694843"/>
    </source>
</evidence>
<dbReference type="Pfam" id="PF01436">
    <property type="entry name" value="NHL"/>
    <property type="match status" value="1"/>
</dbReference>
<sequence length="905" mass="95504">MSGDSDTGVLPTPSSISSLTAATEQLFAAIKNAGTNEVLINELISRHIETFSVQNPVPMVDFESGCEWYNVSRSLSIQEDLKGRITVLDFFTYCCINCIHVLPQLHALEQRYPPLSSPLTVVGVHSAKFSNEKDHANLASAISRYDISHPVINDSHSAMWRQLGIVCWPTLVVLGPTCVPLFVFVGETHGEELLLSVRHLMRHYGDLGLVVTPGMSLGVGCDPWDVIGVADTGGSVKDIIGSGKRGFSDGSFTSAQFSSPQGCAFSAPHHIYVADTENHAIRKVCLKSRRVSTVAGTGKQGTDLVGGLRGTDQEISSPWDVCTARLPDVHGEAEVTPVLLIAMAGTHQIWALFLQDGIDLVGCERAEGCVVRIAGSGQEENRNTSYPLKASFAQPSGICTARLSLPPATKKKNFARNIPTETSNDGSHCETHGDVPVPPSSLIYSCAFKGIPSAPAPPPPPPPPPPAPPALLPPSPAPPALLPPSPALQPPSFPFSRPSVPPAPPPPPPPPPPPSPPPTHPPPHPTISTSAQNSVQNQQNPSSTGVPPPPQQPPTAAATVTATRNPEGPAPSLIPPAPPFGPTPPRPPRVHRPPPADAPTTALSSHPTGVHAAVIADAESSCVRLLRLDTGAVMPLVGGAPDPTDLFAYGDADGVGTSARLQHPLAVAASEDGGALYVADTYNHKIRKIDVCVPQGKGIPRFKTTSLHISSLEFREPGGLCAMGDQLFVADTNHHVIKIIDTSAKPPAVSELRLQFADVKQSDEVDGRLAAGRGADQRCVLLCPATGHDTLALNVRLVLDRGALTEDAPSSWHVRTLHGAEVTRSSGGWGHDGIASFFVKLQIPRPEVETLLFTAKLYVCLPSGVCTGKKITLAIEIRGENKSNDDVLTIPVTSGPTDIQLKVSV</sequence>
<dbReference type="RefSeq" id="XP_018018257.1">
    <property type="nucleotide sequence ID" value="XM_018162768.2"/>
</dbReference>
<dbReference type="PANTHER" id="PTHR46388">
    <property type="entry name" value="NHL REPEAT-CONTAINING PROTEIN 2"/>
    <property type="match status" value="1"/>
</dbReference>
<dbReference type="InterPro" id="IPR011042">
    <property type="entry name" value="6-blade_b-propeller_TolB-like"/>
</dbReference>
<dbReference type="Gene3D" id="2.120.10.30">
    <property type="entry name" value="TolB, C-terminal domain"/>
    <property type="match status" value="2"/>
</dbReference>
<feature type="domain" description="Thioredoxin-like fold" evidence="3">
    <location>
        <begin position="83"/>
        <end position="177"/>
    </location>
</feature>
<dbReference type="InterPro" id="IPR036249">
    <property type="entry name" value="Thioredoxin-like_sf"/>
</dbReference>
<feature type="compositionally biased region" description="Low complexity" evidence="2">
    <location>
        <begin position="528"/>
        <end position="543"/>
    </location>
</feature>
<keyword evidence="4" id="KW-1185">Reference proteome</keyword>
<evidence type="ECO:0000256" key="2">
    <source>
        <dbReference type="SAM" id="MobiDB-lite"/>
    </source>
</evidence>
<dbReference type="Gene3D" id="3.40.30.10">
    <property type="entry name" value="Glutaredoxin"/>
    <property type="match status" value="1"/>
</dbReference>